<keyword evidence="1 2" id="KW-0238">DNA-binding</keyword>
<comment type="caution">
    <text evidence="4">The sequence shown here is derived from an EMBL/GenBank/DDBJ whole genome shotgun (WGS) entry which is preliminary data.</text>
</comment>
<evidence type="ECO:0000313" key="5">
    <source>
        <dbReference type="Proteomes" id="UP000028702"/>
    </source>
</evidence>
<evidence type="ECO:0000256" key="1">
    <source>
        <dbReference type="ARBA" id="ARBA00023125"/>
    </source>
</evidence>
<dbReference type="InterPro" id="IPR001647">
    <property type="entry name" value="HTH_TetR"/>
</dbReference>
<evidence type="ECO:0000313" key="4">
    <source>
        <dbReference type="EMBL" id="GAK46088.1"/>
    </source>
</evidence>
<dbReference type="Pfam" id="PF00440">
    <property type="entry name" value="TetR_N"/>
    <property type="match status" value="1"/>
</dbReference>
<dbReference type="STRING" id="1333998.M2A_2587"/>
<name>A0A081BDH0_9HYPH</name>
<accession>A0A081BDH0</accession>
<feature type="DNA-binding region" description="H-T-H motif" evidence="2">
    <location>
        <begin position="43"/>
        <end position="62"/>
    </location>
</feature>
<protein>
    <submittedName>
        <fullName evidence="4">Conserved protein</fullName>
    </submittedName>
</protein>
<reference evidence="4 5" key="1">
    <citation type="submission" date="2014-07" db="EMBL/GenBank/DDBJ databases">
        <title>Tepidicaulis marinum gen. nov., sp. nov., a novel marine bacterium denitrifying nitrate to nitrous oxide strictly under microaerobic conditions.</title>
        <authorList>
            <person name="Takeuchi M."/>
            <person name="Yamagishi T."/>
            <person name="Kamagata Y."/>
            <person name="Oshima K."/>
            <person name="Hattori M."/>
            <person name="Katayama T."/>
            <person name="Hanada S."/>
            <person name="Tamaki H."/>
            <person name="Marumo K."/>
            <person name="Maeda H."/>
            <person name="Nedachi M."/>
            <person name="Iwasaki W."/>
            <person name="Suwa Y."/>
            <person name="Sakata S."/>
        </authorList>
    </citation>
    <scope>NUCLEOTIDE SEQUENCE [LARGE SCALE GENOMIC DNA]</scope>
    <source>
        <strain evidence="4 5">MA2</strain>
    </source>
</reference>
<dbReference type="PROSITE" id="PS50977">
    <property type="entry name" value="HTH_TETR_2"/>
    <property type="match status" value="1"/>
</dbReference>
<keyword evidence="5" id="KW-1185">Reference proteome</keyword>
<dbReference type="GO" id="GO:0003677">
    <property type="term" value="F:DNA binding"/>
    <property type="evidence" value="ECO:0007669"/>
    <property type="project" value="UniProtKB-UniRule"/>
</dbReference>
<proteinExistence type="predicted"/>
<evidence type="ECO:0000256" key="2">
    <source>
        <dbReference type="PROSITE-ProRule" id="PRU00335"/>
    </source>
</evidence>
<dbReference type="Gene3D" id="1.10.357.10">
    <property type="entry name" value="Tetracycline Repressor, domain 2"/>
    <property type="match status" value="1"/>
</dbReference>
<gene>
    <name evidence="4" type="ORF">M2A_2587</name>
</gene>
<dbReference type="InterPro" id="IPR009057">
    <property type="entry name" value="Homeodomain-like_sf"/>
</dbReference>
<dbReference type="Proteomes" id="UP000028702">
    <property type="component" value="Unassembled WGS sequence"/>
</dbReference>
<organism evidence="4 5">
    <name type="scientific">Tepidicaulis marinus</name>
    <dbReference type="NCBI Taxonomy" id="1333998"/>
    <lineage>
        <taxon>Bacteria</taxon>
        <taxon>Pseudomonadati</taxon>
        <taxon>Pseudomonadota</taxon>
        <taxon>Alphaproteobacteria</taxon>
        <taxon>Hyphomicrobiales</taxon>
        <taxon>Parvibaculaceae</taxon>
        <taxon>Tepidicaulis</taxon>
    </lineage>
</organism>
<dbReference type="RefSeq" id="WP_045448297.1">
    <property type="nucleotide sequence ID" value="NZ_BBIO01000014.1"/>
</dbReference>
<dbReference type="SUPFAM" id="SSF46689">
    <property type="entry name" value="Homeodomain-like"/>
    <property type="match status" value="1"/>
</dbReference>
<dbReference type="AlphaFoldDB" id="A0A081BDH0"/>
<sequence length="200" mass="22697">MAGSAAQKSEPKQDGRLNRSVKTKAAIAAAFVEMVDEGNLAPTSEQVALRAGVGHRTVFRHFQEMESLYSAIRDEIFKLIEPILTEISTDLPLEERIKLVVRQRIRFFKRITMFRRALIARYWTSPALQELTRQDEKLMRALLLKALPECAALPQKTFEAADLLLSFESWTRLKELQRLSDAKARAVIEETVTALITGAR</sequence>
<feature type="domain" description="HTH tetR-type" evidence="3">
    <location>
        <begin position="20"/>
        <end position="80"/>
    </location>
</feature>
<evidence type="ECO:0000259" key="3">
    <source>
        <dbReference type="PROSITE" id="PS50977"/>
    </source>
</evidence>
<dbReference type="EMBL" id="BBIO01000014">
    <property type="protein sequence ID" value="GAK46088.1"/>
    <property type="molecule type" value="Genomic_DNA"/>
</dbReference>
<dbReference type="eggNOG" id="COG1309">
    <property type="taxonomic scope" value="Bacteria"/>
</dbReference>